<dbReference type="AlphaFoldDB" id="A0A511FBY3"/>
<feature type="transmembrane region" description="Helical" evidence="2">
    <location>
        <begin position="89"/>
        <end position="106"/>
    </location>
</feature>
<comment type="caution">
    <text evidence="3">The sequence shown here is derived from an EMBL/GenBank/DDBJ whole genome shotgun (WGS) entry which is preliminary data.</text>
</comment>
<keyword evidence="2" id="KW-0812">Transmembrane</keyword>
<dbReference type="RefSeq" id="WP_146836873.1">
    <property type="nucleotide sequence ID" value="NZ_BJVQ01000021.1"/>
</dbReference>
<feature type="compositionally biased region" description="Pro residues" evidence="1">
    <location>
        <begin position="1"/>
        <end position="12"/>
    </location>
</feature>
<dbReference type="Proteomes" id="UP000321723">
    <property type="component" value="Unassembled WGS sequence"/>
</dbReference>
<keyword evidence="2" id="KW-0472">Membrane</keyword>
<gene>
    <name evidence="3" type="ORF">CHO01_18280</name>
    <name evidence="4" type="ORF">HNR08_002548</name>
</gene>
<evidence type="ECO:0000256" key="1">
    <source>
        <dbReference type="SAM" id="MobiDB-lite"/>
    </source>
</evidence>
<accession>A0A511FBY3</accession>
<dbReference type="EMBL" id="JACHDN010000001">
    <property type="protein sequence ID" value="MBB5473812.1"/>
    <property type="molecule type" value="Genomic_DNA"/>
</dbReference>
<reference evidence="3 5" key="1">
    <citation type="submission" date="2019-07" db="EMBL/GenBank/DDBJ databases">
        <title>Whole genome shotgun sequence of Cellulomonas hominis NBRC 16055.</title>
        <authorList>
            <person name="Hosoyama A."/>
            <person name="Uohara A."/>
            <person name="Ohji S."/>
            <person name="Ichikawa N."/>
        </authorList>
    </citation>
    <scope>NUCLEOTIDE SEQUENCE [LARGE SCALE GENOMIC DNA]</scope>
    <source>
        <strain evidence="3 5">NBRC 16055</strain>
    </source>
</reference>
<sequence>MSNPYAPPPPDSPEGSRERAVPPAGPPAAPPAAPQAAPPLGLHPPVGAAPTPPPPDPEALARVGRLVRHFGVWLVAGVLVSMLPLPWRLASLAFLVGAAVAGVRALRSVVAARVRGGLAPMLAVGLAMTAVLAVSTLGTLALWPADTARQDCLSGALTRSAQAACERDYRDAVADLTRGVTGGS</sequence>
<dbReference type="EMBL" id="BJVQ01000021">
    <property type="protein sequence ID" value="GEL46712.1"/>
    <property type="molecule type" value="Genomic_DNA"/>
</dbReference>
<feature type="transmembrane region" description="Helical" evidence="2">
    <location>
        <begin position="118"/>
        <end position="143"/>
    </location>
</feature>
<dbReference type="Proteomes" id="UP000564629">
    <property type="component" value="Unassembled WGS sequence"/>
</dbReference>
<evidence type="ECO:0000313" key="4">
    <source>
        <dbReference type="EMBL" id="MBB5473812.1"/>
    </source>
</evidence>
<evidence type="ECO:0000313" key="3">
    <source>
        <dbReference type="EMBL" id="GEL46712.1"/>
    </source>
</evidence>
<proteinExistence type="predicted"/>
<organism evidence="3 5">
    <name type="scientific">Cellulomonas hominis</name>
    <dbReference type="NCBI Taxonomy" id="156981"/>
    <lineage>
        <taxon>Bacteria</taxon>
        <taxon>Bacillati</taxon>
        <taxon>Actinomycetota</taxon>
        <taxon>Actinomycetes</taxon>
        <taxon>Micrococcales</taxon>
        <taxon>Cellulomonadaceae</taxon>
        <taxon>Cellulomonas</taxon>
    </lineage>
</organism>
<feature type="compositionally biased region" description="Low complexity" evidence="1">
    <location>
        <begin position="38"/>
        <end position="49"/>
    </location>
</feature>
<evidence type="ECO:0000256" key="2">
    <source>
        <dbReference type="SAM" id="Phobius"/>
    </source>
</evidence>
<protein>
    <submittedName>
        <fullName evidence="3">Uncharacterized protein</fullName>
    </submittedName>
</protein>
<keyword evidence="2" id="KW-1133">Transmembrane helix</keyword>
<evidence type="ECO:0000313" key="6">
    <source>
        <dbReference type="Proteomes" id="UP000564629"/>
    </source>
</evidence>
<keyword evidence="5" id="KW-1185">Reference proteome</keyword>
<reference evidence="4 6" key="2">
    <citation type="submission" date="2020-08" db="EMBL/GenBank/DDBJ databases">
        <title>Sequencing the genomes of 1000 actinobacteria strains.</title>
        <authorList>
            <person name="Klenk H.-P."/>
        </authorList>
    </citation>
    <scope>NUCLEOTIDE SEQUENCE [LARGE SCALE GENOMIC DNA]</scope>
    <source>
        <strain evidence="4 6">DSM 9581</strain>
    </source>
</reference>
<evidence type="ECO:0000313" key="5">
    <source>
        <dbReference type="Proteomes" id="UP000321723"/>
    </source>
</evidence>
<name>A0A511FBY3_9CELL</name>
<feature type="region of interest" description="Disordered" evidence="1">
    <location>
        <begin position="1"/>
        <end position="57"/>
    </location>
</feature>
<feature type="compositionally biased region" description="Pro residues" evidence="1">
    <location>
        <begin position="23"/>
        <end position="37"/>
    </location>
</feature>
<feature type="transmembrane region" description="Helical" evidence="2">
    <location>
        <begin position="66"/>
        <end position="83"/>
    </location>
</feature>
<dbReference type="OrthoDB" id="5148493at2"/>